<evidence type="ECO:0000256" key="2">
    <source>
        <dbReference type="ARBA" id="ARBA00022679"/>
    </source>
</evidence>
<evidence type="ECO:0000259" key="4">
    <source>
        <dbReference type="PROSITE" id="PS50011"/>
    </source>
</evidence>
<dbReference type="GO" id="GO:0004674">
    <property type="term" value="F:protein serine/threonine kinase activity"/>
    <property type="evidence" value="ECO:0007669"/>
    <property type="project" value="UniProtKB-KW"/>
</dbReference>
<protein>
    <submittedName>
        <fullName evidence="5">Alpha-type protein kinase domain-containing protein</fullName>
    </submittedName>
</protein>
<dbReference type="EMBL" id="JACAZI010000013">
    <property type="protein sequence ID" value="KAF7345624.1"/>
    <property type="molecule type" value="Genomic_DNA"/>
</dbReference>
<dbReference type="GO" id="GO:0005524">
    <property type="term" value="F:ATP binding"/>
    <property type="evidence" value="ECO:0007669"/>
    <property type="project" value="InterPro"/>
</dbReference>
<keyword evidence="1" id="KW-0723">Serine/threonine-protein kinase</keyword>
<dbReference type="SUPFAM" id="SSF56112">
    <property type="entry name" value="Protein kinase-like (PK-like)"/>
    <property type="match status" value="1"/>
</dbReference>
<proteinExistence type="predicted"/>
<keyword evidence="2" id="KW-0808">Transferase</keyword>
<reference evidence="5" key="1">
    <citation type="submission" date="2020-05" db="EMBL/GenBank/DDBJ databases">
        <title>Mycena genomes resolve the evolution of fungal bioluminescence.</title>
        <authorList>
            <person name="Tsai I.J."/>
        </authorList>
    </citation>
    <scope>NUCLEOTIDE SEQUENCE</scope>
    <source>
        <strain evidence="5">CCC161011</strain>
    </source>
</reference>
<dbReference type="InterPro" id="IPR011009">
    <property type="entry name" value="Kinase-like_dom_sf"/>
</dbReference>
<evidence type="ECO:0000256" key="3">
    <source>
        <dbReference type="ARBA" id="ARBA00022777"/>
    </source>
</evidence>
<evidence type="ECO:0000313" key="6">
    <source>
        <dbReference type="Proteomes" id="UP000620124"/>
    </source>
</evidence>
<dbReference type="Pfam" id="PF02816">
    <property type="entry name" value="Alpha_kinase"/>
    <property type="match status" value="1"/>
</dbReference>
<evidence type="ECO:0000313" key="5">
    <source>
        <dbReference type="EMBL" id="KAF7345624.1"/>
    </source>
</evidence>
<dbReference type="InterPro" id="IPR000719">
    <property type="entry name" value="Prot_kinase_dom"/>
</dbReference>
<dbReference type="PROSITE" id="PS50011">
    <property type="entry name" value="PROTEIN_KINASE_DOM"/>
    <property type="match status" value="1"/>
</dbReference>
<evidence type="ECO:0000256" key="1">
    <source>
        <dbReference type="ARBA" id="ARBA00022527"/>
    </source>
</evidence>
<keyword evidence="6" id="KW-1185">Reference proteome</keyword>
<name>A0A8H7CPQ7_9AGAR</name>
<comment type="caution">
    <text evidence="5">The sequence shown here is derived from an EMBL/GenBank/DDBJ whole genome shotgun (WGS) entry which is preliminary data.</text>
</comment>
<dbReference type="Proteomes" id="UP000620124">
    <property type="component" value="Unassembled WGS sequence"/>
</dbReference>
<dbReference type="InterPro" id="IPR004166">
    <property type="entry name" value="a-kinase_dom"/>
</dbReference>
<sequence>MHTSERIEFYQLKQCPLYELLGSNEAQGAQFSTCDPGHASQGSILVEFSQNIGVGTFKTAHTGHLTSTHLAQSGLGMTPNELVAVKRMYRRRTAAEGSAVLRFPPADEYAKTVQEANLLYWASSLMEFTYSAIRHRVSQTGQETLPVTIPYLRFVHAGVAVSHDQVMGTNISNASSIRRTYLVEEFIEEASDGFVKFVHNGDANPLLDHDDPLYDIAEFLCFTQHLQYFKTDGSVFVSDLQDPQIMTSPKVANGKDLFGDGNVASVFEKFPEQHHCNEYCTWFGLPELT</sequence>
<dbReference type="OrthoDB" id="301415at2759"/>
<dbReference type="AlphaFoldDB" id="A0A8H7CPQ7"/>
<accession>A0A8H7CPQ7</accession>
<dbReference type="Gene3D" id="3.20.200.10">
    <property type="entry name" value="MHCK/EF2 kinase"/>
    <property type="match status" value="1"/>
</dbReference>
<gene>
    <name evidence="5" type="ORF">MVEN_01581600</name>
</gene>
<keyword evidence="3 5" id="KW-0418">Kinase</keyword>
<feature type="domain" description="Protein kinase" evidence="4">
    <location>
        <begin position="46"/>
        <end position="289"/>
    </location>
</feature>
<organism evidence="5 6">
    <name type="scientific">Mycena venus</name>
    <dbReference type="NCBI Taxonomy" id="2733690"/>
    <lineage>
        <taxon>Eukaryota</taxon>
        <taxon>Fungi</taxon>
        <taxon>Dikarya</taxon>
        <taxon>Basidiomycota</taxon>
        <taxon>Agaricomycotina</taxon>
        <taxon>Agaricomycetes</taxon>
        <taxon>Agaricomycetidae</taxon>
        <taxon>Agaricales</taxon>
        <taxon>Marasmiineae</taxon>
        <taxon>Mycenaceae</taxon>
        <taxon>Mycena</taxon>
    </lineage>
</organism>